<protein>
    <recommendedName>
        <fullName evidence="2">phenylalanine--tRNA ligase</fullName>
        <ecNumber evidence="2">6.1.1.20</ecNumber>
    </recommendedName>
</protein>
<name>A0A2H0FF95_9BACT</name>
<dbReference type="GO" id="GO:0046872">
    <property type="term" value="F:metal ion binding"/>
    <property type="evidence" value="ECO:0007669"/>
    <property type="project" value="UniProtKB-KW"/>
</dbReference>
<dbReference type="Pfam" id="PF01409">
    <property type="entry name" value="tRNA-synt_2d"/>
    <property type="match status" value="1"/>
</dbReference>
<keyword evidence="5" id="KW-0479">Metal-binding</keyword>
<feature type="non-terminal residue" evidence="13">
    <location>
        <position position="1"/>
    </location>
</feature>
<dbReference type="GO" id="GO:0004826">
    <property type="term" value="F:phenylalanine-tRNA ligase activity"/>
    <property type="evidence" value="ECO:0007669"/>
    <property type="project" value="UniProtKB-EC"/>
</dbReference>
<evidence type="ECO:0000256" key="1">
    <source>
        <dbReference type="ARBA" id="ARBA00004496"/>
    </source>
</evidence>
<evidence type="ECO:0000256" key="9">
    <source>
        <dbReference type="ARBA" id="ARBA00022917"/>
    </source>
</evidence>
<dbReference type="InterPro" id="IPR004529">
    <property type="entry name" value="Phe-tRNA-synth_IIc_asu"/>
</dbReference>
<dbReference type="PANTHER" id="PTHR11538:SF41">
    <property type="entry name" value="PHENYLALANINE--TRNA LIGASE, MITOCHONDRIAL"/>
    <property type="match status" value="1"/>
</dbReference>
<dbReference type="PROSITE" id="PS50862">
    <property type="entry name" value="AA_TRNA_LIGASE_II"/>
    <property type="match status" value="1"/>
</dbReference>
<evidence type="ECO:0000256" key="10">
    <source>
        <dbReference type="ARBA" id="ARBA00023146"/>
    </source>
</evidence>
<dbReference type="EMBL" id="PCUC01000155">
    <property type="protein sequence ID" value="PIQ05219.1"/>
    <property type="molecule type" value="Genomic_DNA"/>
</dbReference>
<evidence type="ECO:0000256" key="8">
    <source>
        <dbReference type="ARBA" id="ARBA00022842"/>
    </source>
</evidence>
<dbReference type="PANTHER" id="PTHR11538">
    <property type="entry name" value="PHENYLALANYL-TRNA SYNTHETASE"/>
    <property type="match status" value="1"/>
</dbReference>
<reference evidence="13 14" key="1">
    <citation type="submission" date="2017-09" db="EMBL/GenBank/DDBJ databases">
        <title>Depth-based differentiation of microbial function through sediment-hosted aquifers and enrichment of novel symbionts in the deep terrestrial subsurface.</title>
        <authorList>
            <person name="Probst A.J."/>
            <person name="Ladd B."/>
            <person name="Jarett J.K."/>
            <person name="Geller-Mcgrath D.E."/>
            <person name="Sieber C.M."/>
            <person name="Emerson J.B."/>
            <person name="Anantharaman K."/>
            <person name="Thomas B.C."/>
            <person name="Malmstrom R."/>
            <person name="Stieglmeier M."/>
            <person name="Klingl A."/>
            <person name="Woyke T."/>
            <person name="Ryan C.M."/>
            <person name="Banfield J.F."/>
        </authorList>
    </citation>
    <scope>NUCLEOTIDE SEQUENCE [LARGE SCALE GENOMIC DNA]</scope>
    <source>
        <strain evidence="13">CG18_big_fil_WC_8_21_14_2_50_37_10</strain>
    </source>
</reference>
<dbReference type="AlphaFoldDB" id="A0A2H0FF95"/>
<keyword evidence="3" id="KW-0963">Cytoplasm</keyword>
<dbReference type="InterPro" id="IPR045864">
    <property type="entry name" value="aa-tRNA-synth_II/BPL/LPL"/>
</dbReference>
<keyword evidence="6" id="KW-0547">Nucleotide-binding</keyword>
<dbReference type="SUPFAM" id="SSF55681">
    <property type="entry name" value="Class II aaRS and biotin synthetases"/>
    <property type="match status" value="1"/>
</dbReference>
<dbReference type="GO" id="GO:0005524">
    <property type="term" value="F:ATP binding"/>
    <property type="evidence" value="ECO:0007669"/>
    <property type="project" value="UniProtKB-KW"/>
</dbReference>
<dbReference type="InterPro" id="IPR006195">
    <property type="entry name" value="aa-tRNA-synth_II"/>
</dbReference>
<evidence type="ECO:0000313" key="13">
    <source>
        <dbReference type="EMBL" id="PIQ05219.1"/>
    </source>
</evidence>
<feature type="domain" description="Aminoacyl-transfer RNA synthetases class-II family profile" evidence="12">
    <location>
        <begin position="1"/>
        <end position="231"/>
    </location>
</feature>
<proteinExistence type="predicted"/>
<keyword evidence="9" id="KW-0648">Protein biosynthesis</keyword>
<dbReference type="GO" id="GO:0006432">
    <property type="term" value="P:phenylalanyl-tRNA aminoacylation"/>
    <property type="evidence" value="ECO:0007669"/>
    <property type="project" value="InterPro"/>
</dbReference>
<comment type="caution">
    <text evidence="13">The sequence shown here is derived from an EMBL/GenBank/DDBJ whole genome shotgun (WGS) entry which is preliminary data.</text>
</comment>
<comment type="catalytic activity">
    <reaction evidence="11">
        <text>tRNA(Phe) + L-phenylalanine + ATP = L-phenylalanyl-tRNA(Phe) + AMP + diphosphate + H(+)</text>
        <dbReference type="Rhea" id="RHEA:19413"/>
        <dbReference type="Rhea" id="RHEA-COMP:9668"/>
        <dbReference type="Rhea" id="RHEA-COMP:9699"/>
        <dbReference type="ChEBI" id="CHEBI:15378"/>
        <dbReference type="ChEBI" id="CHEBI:30616"/>
        <dbReference type="ChEBI" id="CHEBI:33019"/>
        <dbReference type="ChEBI" id="CHEBI:58095"/>
        <dbReference type="ChEBI" id="CHEBI:78442"/>
        <dbReference type="ChEBI" id="CHEBI:78531"/>
        <dbReference type="ChEBI" id="CHEBI:456215"/>
        <dbReference type="EC" id="6.1.1.20"/>
    </reaction>
</comment>
<evidence type="ECO:0000313" key="14">
    <source>
        <dbReference type="Proteomes" id="UP000230778"/>
    </source>
</evidence>
<dbReference type="GO" id="GO:0005737">
    <property type="term" value="C:cytoplasm"/>
    <property type="evidence" value="ECO:0007669"/>
    <property type="project" value="UniProtKB-SubCell"/>
</dbReference>
<dbReference type="InterPro" id="IPR002319">
    <property type="entry name" value="Phenylalanyl-tRNA_Synthase"/>
</dbReference>
<evidence type="ECO:0000256" key="7">
    <source>
        <dbReference type="ARBA" id="ARBA00022840"/>
    </source>
</evidence>
<evidence type="ECO:0000256" key="6">
    <source>
        <dbReference type="ARBA" id="ARBA00022741"/>
    </source>
</evidence>
<sequence>TQVKRKVEEIFQTMGFSVVEGPDMETEWYNFDALNIPKDHPARDLWDTFYLKTELPKEAKVKMKTKFSSPNGLLLRTHTSPVQVRYMESHQPPLRIIVPGNVYRHEATDASHEFQLYQVEGLMVDEKVSVANFKAIIGEFFWRFFGKDIKFRLRPDYFPFTEPSFDVSITCLVCGGKGCPVCKESGWVEMAGAGMVHPNVFKAAKLIPHQRSSLGWQGWAFGFGLDRLAMMKYKINDVRLFRSGDLRFLQQF</sequence>
<keyword evidence="7" id="KW-0067">ATP-binding</keyword>
<organism evidence="13 14">
    <name type="scientific">Candidatus Nealsonbacteria bacterium CG18_big_fil_WC_8_21_14_2_50_37_10</name>
    <dbReference type="NCBI Taxonomy" id="1974717"/>
    <lineage>
        <taxon>Bacteria</taxon>
        <taxon>Candidatus Nealsoniibacteriota</taxon>
    </lineage>
</organism>
<dbReference type="CDD" id="cd00496">
    <property type="entry name" value="PheRS_alpha_core"/>
    <property type="match status" value="1"/>
</dbReference>
<evidence type="ECO:0000256" key="11">
    <source>
        <dbReference type="ARBA" id="ARBA00049255"/>
    </source>
</evidence>
<dbReference type="NCBIfam" id="TIGR00468">
    <property type="entry name" value="pheS"/>
    <property type="match status" value="1"/>
</dbReference>
<comment type="subcellular location">
    <subcellularLocation>
        <location evidence="1">Cytoplasm</location>
    </subcellularLocation>
</comment>
<accession>A0A2H0FF95</accession>
<dbReference type="GO" id="GO:0000049">
    <property type="term" value="F:tRNA binding"/>
    <property type="evidence" value="ECO:0007669"/>
    <property type="project" value="InterPro"/>
</dbReference>
<evidence type="ECO:0000256" key="5">
    <source>
        <dbReference type="ARBA" id="ARBA00022723"/>
    </source>
</evidence>
<keyword evidence="10" id="KW-0030">Aminoacyl-tRNA synthetase</keyword>
<dbReference type="EC" id="6.1.1.20" evidence="2"/>
<evidence type="ECO:0000256" key="2">
    <source>
        <dbReference type="ARBA" id="ARBA00012814"/>
    </source>
</evidence>
<evidence type="ECO:0000259" key="12">
    <source>
        <dbReference type="PROSITE" id="PS50862"/>
    </source>
</evidence>
<dbReference type="Proteomes" id="UP000230778">
    <property type="component" value="Unassembled WGS sequence"/>
</dbReference>
<keyword evidence="4 13" id="KW-0436">Ligase</keyword>
<keyword evidence="8" id="KW-0460">Magnesium</keyword>
<gene>
    <name evidence="13" type="ORF">COW72_02945</name>
</gene>
<dbReference type="Gene3D" id="3.30.930.10">
    <property type="entry name" value="Bira Bifunctional Protein, Domain 2"/>
    <property type="match status" value="1"/>
</dbReference>
<evidence type="ECO:0000256" key="3">
    <source>
        <dbReference type="ARBA" id="ARBA00022490"/>
    </source>
</evidence>
<evidence type="ECO:0000256" key="4">
    <source>
        <dbReference type="ARBA" id="ARBA00022598"/>
    </source>
</evidence>